<evidence type="ECO:0000259" key="4">
    <source>
        <dbReference type="Pfam" id="PF13193"/>
    </source>
</evidence>
<feature type="domain" description="AMP-binding enzyme C-terminal" evidence="4">
    <location>
        <begin position="414"/>
        <end position="492"/>
    </location>
</feature>
<protein>
    <recommendedName>
        <fullName evidence="7">AMP-binding protein</fullName>
    </recommendedName>
</protein>
<dbReference type="Gene3D" id="3.40.50.12780">
    <property type="entry name" value="N-terminal domain of ligase-like"/>
    <property type="match status" value="1"/>
</dbReference>
<dbReference type="Proteomes" id="UP001501867">
    <property type="component" value="Unassembled WGS sequence"/>
</dbReference>
<name>A0ABN0VCJ9_9ACTN</name>
<organism evidence="5 6">
    <name type="scientific">Streptomyces polychromogenes</name>
    <dbReference type="NCBI Taxonomy" id="67342"/>
    <lineage>
        <taxon>Bacteria</taxon>
        <taxon>Bacillati</taxon>
        <taxon>Actinomycetota</taxon>
        <taxon>Actinomycetes</taxon>
        <taxon>Kitasatosporales</taxon>
        <taxon>Streptomycetaceae</taxon>
        <taxon>Streptomyces</taxon>
    </lineage>
</organism>
<gene>
    <name evidence="5" type="ORF">GCM10010302_27770</name>
</gene>
<reference evidence="5 6" key="1">
    <citation type="journal article" date="2019" name="Int. J. Syst. Evol. Microbiol.">
        <title>The Global Catalogue of Microorganisms (GCM) 10K type strain sequencing project: providing services to taxonomists for standard genome sequencing and annotation.</title>
        <authorList>
            <consortium name="The Broad Institute Genomics Platform"/>
            <consortium name="The Broad Institute Genome Sequencing Center for Infectious Disease"/>
            <person name="Wu L."/>
            <person name="Ma J."/>
        </authorList>
    </citation>
    <scope>NUCLEOTIDE SEQUENCE [LARGE SCALE GENOMIC DNA]</scope>
    <source>
        <strain evidence="5 6">JCM 4505</strain>
    </source>
</reference>
<sequence>MTQASHAAGPGRPAADTVLERFEQWARDTPGAPALIVRRDPHPSTSYAELDARANRLAHHLLGRGLPPHARIAVGPTRREEAVVALLAVLKAQAAYALVDTGDSRTARLQLTALAPDLLITDAAGAARLDQGKGLPTLLTDEEAERIAARPGHAPARSPQRQAAALLFTGTAVPRPVPVGHALLLAAHDAWSQVARPAPEDRHLFTGGPDLTAFAAGWTRALCAGGSLVLPEGPVRQPDGISEAVADRDVTVLHTDPAGALRLPDGGPEAGAATRPRRPGPAPQLASLRLLTVTGDRLYHDEHAALQDRLSPGARVLNVYGPAEAAGVGTWSELPLTPRPPDPPERLSLLGTPFPGCRADPGDGELRLTPPGGGDALATGDLAVLRPDGLLEFAGRLRDRITLDDGSPLDPHPVESALRTHPEVGAALVAPVRDDGGNTRLVAYVAPPPGDAWADGAAGVEELRAHLARELPGAEAPARLVRLRALPRTRAGQEDRAALPQPPRPGARPARSGKYGAGPGGELPGCFGFGCAALPLAVLTLLATDLIWPGSTDLTAVPGPWSFLFSLLYFFECSAFAAGLLFLFAGRKRMPRPGPGRRLTAAAHLAVAYLLMAWWPQDNLYRLAAKHDWPRQAALVYTFNVPLMIAGAVVALYLTRRPAAPRSGPGG</sequence>
<dbReference type="Pfam" id="PF00501">
    <property type="entry name" value="AMP-binding"/>
    <property type="match status" value="1"/>
</dbReference>
<keyword evidence="2" id="KW-1133">Transmembrane helix</keyword>
<dbReference type="InterPro" id="IPR025110">
    <property type="entry name" value="AMP-bd_C"/>
</dbReference>
<feature type="region of interest" description="Disordered" evidence="1">
    <location>
        <begin position="490"/>
        <end position="515"/>
    </location>
</feature>
<feature type="transmembrane region" description="Helical" evidence="2">
    <location>
        <begin position="598"/>
        <end position="615"/>
    </location>
</feature>
<proteinExistence type="predicted"/>
<evidence type="ECO:0000256" key="2">
    <source>
        <dbReference type="SAM" id="Phobius"/>
    </source>
</evidence>
<evidence type="ECO:0000313" key="5">
    <source>
        <dbReference type="EMBL" id="GAA0287856.1"/>
    </source>
</evidence>
<evidence type="ECO:0000259" key="3">
    <source>
        <dbReference type="Pfam" id="PF00501"/>
    </source>
</evidence>
<feature type="domain" description="AMP-dependent synthetase/ligase" evidence="3">
    <location>
        <begin position="22"/>
        <end position="372"/>
    </location>
</feature>
<dbReference type="Gene3D" id="3.30.300.30">
    <property type="match status" value="1"/>
</dbReference>
<dbReference type="PANTHER" id="PTHR43767">
    <property type="entry name" value="LONG-CHAIN-FATTY-ACID--COA LIGASE"/>
    <property type="match status" value="1"/>
</dbReference>
<evidence type="ECO:0008006" key="7">
    <source>
        <dbReference type="Google" id="ProtNLM"/>
    </source>
</evidence>
<dbReference type="InterPro" id="IPR042099">
    <property type="entry name" value="ANL_N_sf"/>
</dbReference>
<dbReference type="InterPro" id="IPR050237">
    <property type="entry name" value="ATP-dep_AMP-bd_enzyme"/>
</dbReference>
<feature type="transmembrane region" description="Helical" evidence="2">
    <location>
        <begin position="563"/>
        <end position="586"/>
    </location>
</feature>
<comment type="caution">
    <text evidence="5">The sequence shown here is derived from an EMBL/GenBank/DDBJ whole genome shotgun (WGS) entry which is preliminary data.</text>
</comment>
<evidence type="ECO:0000313" key="6">
    <source>
        <dbReference type="Proteomes" id="UP001501867"/>
    </source>
</evidence>
<dbReference type="RefSeq" id="WP_344157981.1">
    <property type="nucleotide sequence ID" value="NZ_BAAABV010000015.1"/>
</dbReference>
<feature type="region of interest" description="Disordered" evidence="1">
    <location>
        <begin position="258"/>
        <end position="283"/>
    </location>
</feature>
<dbReference type="Pfam" id="PF13193">
    <property type="entry name" value="AMP-binding_C"/>
    <property type="match status" value="1"/>
</dbReference>
<feature type="transmembrane region" description="Helical" evidence="2">
    <location>
        <begin position="635"/>
        <end position="654"/>
    </location>
</feature>
<keyword evidence="2" id="KW-0472">Membrane</keyword>
<dbReference type="SUPFAM" id="SSF56801">
    <property type="entry name" value="Acetyl-CoA synthetase-like"/>
    <property type="match status" value="1"/>
</dbReference>
<keyword evidence="6" id="KW-1185">Reference proteome</keyword>
<keyword evidence="2" id="KW-0812">Transmembrane</keyword>
<dbReference type="EMBL" id="BAAABV010000015">
    <property type="protein sequence ID" value="GAA0287856.1"/>
    <property type="molecule type" value="Genomic_DNA"/>
</dbReference>
<evidence type="ECO:0000256" key="1">
    <source>
        <dbReference type="SAM" id="MobiDB-lite"/>
    </source>
</evidence>
<dbReference type="InterPro" id="IPR045851">
    <property type="entry name" value="AMP-bd_C_sf"/>
</dbReference>
<dbReference type="InterPro" id="IPR000873">
    <property type="entry name" value="AMP-dep_synth/lig_dom"/>
</dbReference>
<accession>A0ABN0VCJ9</accession>
<dbReference type="PANTHER" id="PTHR43767:SF10">
    <property type="entry name" value="SURFACTIN SYNTHASE SUBUNIT 1"/>
    <property type="match status" value="1"/>
</dbReference>